<comment type="caution">
    <text evidence="7">The sequence shown here is derived from an EMBL/GenBank/DDBJ whole genome shotgun (WGS) entry which is preliminary data.</text>
</comment>
<dbReference type="PANTHER" id="PTHR10353">
    <property type="entry name" value="GLYCOSYL HYDROLASE"/>
    <property type="match status" value="1"/>
</dbReference>
<dbReference type="GO" id="GO:0005829">
    <property type="term" value="C:cytosol"/>
    <property type="evidence" value="ECO:0007669"/>
    <property type="project" value="TreeGrafter"/>
</dbReference>
<accession>A0A4U8Q4E4</accession>
<dbReference type="InterPro" id="IPR018120">
    <property type="entry name" value="Glyco_hydro_1_AS"/>
</dbReference>
<proteinExistence type="inferred from homology"/>
<evidence type="ECO:0000256" key="6">
    <source>
        <dbReference type="RuleBase" id="RU003690"/>
    </source>
</evidence>
<evidence type="ECO:0000256" key="5">
    <source>
        <dbReference type="PROSITE-ProRule" id="PRU10055"/>
    </source>
</evidence>
<dbReference type="RefSeq" id="WP_330572616.1">
    <property type="nucleotide sequence ID" value="NZ_QGQD01000068.1"/>
</dbReference>
<dbReference type="Gene3D" id="3.20.20.80">
    <property type="entry name" value="Glycosidases"/>
    <property type="match status" value="1"/>
</dbReference>
<dbReference type="InterPro" id="IPR001360">
    <property type="entry name" value="Glyco_hydro_1"/>
</dbReference>
<protein>
    <recommendedName>
        <fullName evidence="2">beta-glucosidase</fullName>
        <ecNumber evidence="2">3.2.1.21</ecNumber>
    </recommendedName>
</protein>
<evidence type="ECO:0000256" key="3">
    <source>
        <dbReference type="ARBA" id="ARBA00022801"/>
    </source>
</evidence>
<dbReference type="Proteomes" id="UP000306509">
    <property type="component" value="Unassembled WGS sequence"/>
</dbReference>
<keyword evidence="4 7" id="KW-0326">Glycosidase</keyword>
<dbReference type="PROSITE" id="PS00572">
    <property type="entry name" value="GLYCOSYL_HYDROL_F1_1"/>
    <property type="match status" value="1"/>
</dbReference>
<evidence type="ECO:0000256" key="4">
    <source>
        <dbReference type="ARBA" id="ARBA00023295"/>
    </source>
</evidence>
<evidence type="ECO:0000256" key="1">
    <source>
        <dbReference type="ARBA" id="ARBA00010838"/>
    </source>
</evidence>
<name>A0A4U8Q4E4_9FIRM</name>
<dbReference type="GO" id="GO:0016052">
    <property type="term" value="P:carbohydrate catabolic process"/>
    <property type="evidence" value="ECO:0007669"/>
    <property type="project" value="TreeGrafter"/>
</dbReference>
<dbReference type="GO" id="GO:0008422">
    <property type="term" value="F:beta-glucosidase activity"/>
    <property type="evidence" value="ECO:0007669"/>
    <property type="project" value="UniProtKB-EC"/>
</dbReference>
<evidence type="ECO:0000313" key="7">
    <source>
        <dbReference type="EMBL" id="TLC99576.1"/>
    </source>
</evidence>
<keyword evidence="3 7" id="KW-0378">Hydrolase</keyword>
<dbReference type="EMBL" id="QGQD01000068">
    <property type="protein sequence ID" value="TLC99576.1"/>
    <property type="molecule type" value="Genomic_DNA"/>
</dbReference>
<evidence type="ECO:0000313" key="8">
    <source>
        <dbReference type="Proteomes" id="UP000306509"/>
    </source>
</evidence>
<dbReference type="InterPro" id="IPR017853">
    <property type="entry name" value="GH"/>
</dbReference>
<dbReference type="AlphaFoldDB" id="A0A4U8Q4E4"/>
<evidence type="ECO:0000256" key="2">
    <source>
        <dbReference type="ARBA" id="ARBA00012744"/>
    </source>
</evidence>
<reference evidence="7 8" key="1">
    <citation type="journal article" date="2019" name="Anaerobe">
        <title>Detection of Robinsoniella peoriensis in multiple bone samples of a trauma patient.</title>
        <authorList>
            <person name="Schrottner P."/>
            <person name="Hartwich K."/>
            <person name="Bunk B."/>
            <person name="Schober I."/>
            <person name="Helbig S."/>
            <person name="Rudolph W.W."/>
            <person name="Gunzer F."/>
        </authorList>
    </citation>
    <scope>NUCLEOTIDE SEQUENCE [LARGE SCALE GENOMIC DNA]</scope>
    <source>
        <strain evidence="7 8">DSM 106044</strain>
    </source>
</reference>
<feature type="active site" description="Nucleophile" evidence="5">
    <location>
        <position position="357"/>
    </location>
</feature>
<dbReference type="Pfam" id="PF00232">
    <property type="entry name" value="Glyco_hydro_1"/>
    <property type="match status" value="2"/>
</dbReference>
<dbReference type="PANTHER" id="PTHR10353:SF36">
    <property type="entry name" value="LP05116P"/>
    <property type="match status" value="1"/>
</dbReference>
<dbReference type="PRINTS" id="PR00131">
    <property type="entry name" value="GLHYDRLASE1"/>
</dbReference>
<comment type="similarity">
    <text evidence="1 6">Belongs to the glycosyl hydrolase 1 family.</text>
</comment>
<sequence>MMFSKDFMLGAATAAHQVEGNNIHSDYWVQEQISHSMFNEPSLDSVDHYHRYKEDIHLMAEAGLNTYRFSIEWARIQPEPDTWDEAEVQHYRNVLDCCYANHVRPIVTMHHFSSPKWLISQGGWENPEVVEKFAAYCKRLANELGDKMEYVCTINEANMRLQLAALMKEMVLRMGGQQTDADKEIGDKKSAAQESDVQVGINMNKENMMLSMMESAQAFGLQNPMDVHTFVSLCTPEGDLLVMKAHEAARHAMKEACPHLKIGLTLSLHDMQPYPGGEAFAEKEWDEEFKHYLPYIKDDDYLGIQCYTRKRFDENGGAQAKDECLRTQMGYEDYPLAIVNVTRKVADEFKGDLIITENGIATADDSRRCQFIREVTEGIQACIDDGIRVKGYMYWSLLDNFEWQKGYGMKFGLIGVDRSTQTRYPKESLQVLGSLMER</sequence>
<organism evidence="7 8">
    <name type="scientific">Robinsoniella peoriensis</name>
    <dbReference type="NCBI Taxonomy" id="180332"/>
    <lineage>
        <taxon>Bacteria</taxon>
        <taxon>Bacillati</taxon>
        <taxon>Bacillota</taxon>
        <taxon>Clostridia</taxon>
        <taxon>Lachnospirales</taxon>
        <taxon>Lachnospiraceae</taxon>
        <taxon>Robinsoniella</taxon>
    </lineage>
</organism>
<dbReference type="EC" id="3.2.1.21" evidence="2"/>
<gene>
    <name evidence="7" type="primary">bglA_1</name>
    <name evidence="7" type="ORF">DSM106044_03527</name>
</gene>
<dbReference type="SUPFAM" id="SSF51445">
    <property type="entry name" value="(Trans)glycosidases"/>
    <property type="match status" value="1"/>
</dbReference>
<keyword evidence="8" id="KW-1185">Reference proteome</keyword>
<dbReference type="STRING" id="180332.GCA_000797495_01580"/>